<dbReference type="InterPro" id="IPR036291">
    <property type="entry name" value="NAD(P)-bd_dom_sf"/>
</dbReference>
<evidence type="ECO:0000256" key="1">
    <source>
        <dbReference type="ARBA" id="ARBA00006484"/>
    </source>
</evidence>
<dbReference type="InterPro" id="IPR002347">
    <property type="entry name" value="SDR_fam"/>
</dbReference>
<proteinExistence type="inferred from homology"/>
<comment type="caution">
    <text evidence="4">The sequence shown here is derived from an EMBL/GenBank/DDBJ whole genome shotgun (WGS) entry which is preliminary data.</text>
</comment>
<keyword evidence="2" id="KW-0560">Oxidoreductase</keyword>
<organism evidence="4 5">
    <name type="scientific">Acidisoma cellulosilyticum</name>
    <dbReference type="NCBI Taxonomy" id="2802395"/>
    <lineage>
        <taxon>Bacteria</taxon>
        <taxon>Pseudomonadati</taxon>
        <taxon>Pseudomonadota</taxon>
        <taxon>Alphaproteobacteria</taxon>
        <taxon>Acetobacterales</taxon>
        <taxon>Acidocellaceae</taxon>
        <taxon>Acidisoma</taxon>
    </lineage>
</organism>
<evidence type="ECO:0000313" key="4">
    <source>
        <dbReference type="EMBL" id="MCB8879389.1"/>
    </source>
</evidence>
<dbReference type="Gene3D" id="3.40.50.720">
    <property type="entry name" value="NAD(P)-binding Rossmann-like Domain"/>
    <property type="match status" value="1"/>
</dbReference>
<evidence type="ECO:0000256" key="3">
    <source>
        <dbReference type="RuleBase" id="RU000363"/>
    </source>
</evidence>
<dbReference type="CDD" id="cd05374">
    <property type="entry name" value="17beta-HSD-like_SDR_c"/>
    <property type="match status" value="1"/>
</dbReference>
<reference evidence="4 5" key="1">
    <citation type="journal article" date="2021" name="Microorganisms">
        <title>Acidisoma silvae sp. nov. and Acidisomacellulosilytica sp. nov., Two Acidophilic Bacteria Isolated from Decaying Wood, Hydrolyzing Cellulose and Producing Poly-3-hydroxybutyrate.</title>
        <authorList>
            <person name="Mieszkin S."/>
            <person name="Pouder E."/>
            <person name="Uroz S."/>
            <person name="Simon-Colin C."/>
            <person name="Alain K."/>
        </authorList>
    </citation>
    <scope>NUCLEOTIDE SEQUENCE [LARGE SCALE GENOMIC DNA]</scope>
    <source>
        <strain evidence="4 5">HW T5.17</strain>
    </source>
</reference>
<dbReference type="PANTHER" id="PTHR43976:SF16">
    <property type="entry name" value="SHORT-CHAIN DEHYDROGENASE_REDUCTASE FAMILY PROTEIN"/>
    <property type="match status" value="1"/>
</dbReference>
<sequence>MSKTWFITGTSTGIGRYLTERLLARGDRVAATLRRTDVLDDLKARYGDSLWVASLDVTDLDKVRDVMARAFSDLGQIDVVVSNAGYGLFGAGEELSDTQIKQQLDTNLLGSIAVIRAALPHLRAQGGGQIQQVSSEGGQLAYPSFGLYHATKWGIEGFVEAVAQEVAPFGITCTIVEPGPAGTSFATNLVSAPAMDVYAETPAGAVRRAIMSGSFAIRGDADKMAQAMIDCADSGKAPRRLLLGRDAWGRVHAALTERLAALEAQKDVAVSTERDA</sequence>
<dbReference type="RefSeq" id="WP_227305979.1">
    <property type="nucleotide sequence ID" value="NZ_JAESVA010000001.1"/>
</dbReference>
<evidence type="ECO:0000256" key="2">
    <source>
        <dbReference type="ARBA" id="ARBA00023002"/>
    </source>
</evidence>
<dbReference type="SUPFAM" id="SSF51735">
    <property type="entry name" value="NAD(P)-binding Rossmann-fold domains"/>
    <property type="match status" value="1"/>
</dbReference>
<dbReference type="Pfam" id="PF00106">
    <property type="entry name" value="adh_short"/>
    <property type="match status" value="1"/>
</dbReference>
<gene>
    <name evidence="4" type="ORF">ACELLULO517_04030</name>
</gene>
<dbReference type="PRINTS" id="PR00080">
    <property type="entry name" value="SDRFAMILY"/>
</dbReference>
<dbReference type="InterPro" id="IPR051911">
    <property type="entry name" value="SDR_oxidoreductase"/>
</dbReference>
<protein>
    <submittedName>
        <fullName evidence="4">SDR family oxidoreductase</fullName>
    </submittedName>
</protein>
<dbReference type="PRINTS" id="PR00081">
    <property type="entry name" value="GDHRDH"/>
</dbReference>
<dbReference type="AlphaFoldDB" id="A0A964E2K2"/>
<comment type="similarity">
    <text evidence="1 3">Belongs to the short-chain dehydrogenases/reductases (SDR) family.</text>
</comment>
<dbReference type="PANTHER" id="PTHR43976">
    <property type="entry name" value="SHORT CHAIN DEHYDROGENASE"/>
    <property type="match status" value="1"/>
</dbReference>
<dbReference type="Proteomes" id="UP000721844">
    <property type="component" value="Unassembled WGS sequence"/>
</dbReference>
<evidence type="ECO:0000313" key="5">
    <source>
        <dbReference type="Proteomes" id="UP000721844"/>
    </source>
</evidence>
<dbReference type="NCBIfam" id="NF005065">
    <property type="entry name" value="PRK06482.1"/>
    <property type="match status" value="1"/>
</dbReference>
<dbReference type="GO" id="GO:0016491">
    <property type="term" value="F:oxidoreductase activity"/>
    <property type="evidence" value="ECO:0007669"/>
    <property type="project" value="UniProtKB-KW"/>
</dbReference>
<keyword evidence="5" id="KW-1185">Reference proteome</keyword>
<name>A0A964E2K2_9PROT</name>
<dbReference type="EMBL" id="JAESVA010000001">
    <property type="protein sequence ID" value="MCB8879389.1"/>
    <property type="molecule type" value="Genomic_DNA"/>
</dbReference>
<accession>A0A964E2K2</accession>